<dbReference type="Gene3D" id="3.90.550.10">
    <property type="entry name" value="Spore Coat Polysaccharide Biosynthesis Protein SpsA, Chain A"/>
    <property type="match status" value="1"/>
</dbReference>
<dbReference type="OrthoDB" id="9811214at2"/>
<comment type="caution">
    <text evidence="6">The sequence shown here is derived from an EMBL/GenBank/DDBJ whole genome shotgun (WGS) entry which is preliminary data.</text>
</comment>
<evidence type="ECO:0000313" key="7">
    <source>
        <dbReference type="Proteomes" id="UP000263993"/>
    </source>
</evidence>
<proteinExistence type="predicted"/>
<dbReference type="PANTHER" id="PTHR43646">
    <property type="entry name" value="GLYCOSYLTRANSFERASE"/>
    <property type="match status" value="1"/>
</dbReference>
<evidence type="ECO:0000313" key="6">
    <source>
        <dbReference type="EMBL" id="RDV02328.1"/>
    </source>
</evidence>
<dbReference type="GO" id="GO:0005886">
    <property type="term" value="C:plasma membrane"/>
    <property type="evidence" value="ECO:0007669"/>
    <property type="project" value="UniProtKB-SubCell"/>
</dbReference>
<dbReference type="PANTHER" id="PTHR43646:SF2">
    <property type="entry name" value="GLYCOSYLTRANSFERASE 2-LIKE DOMAIN-CONTAINING PROTEIN"/>
    <property type="match status" value="1"/>
</dbReference>
<reference evidence="7" key="1">
    <citation type="submission" date="2018-08" db="EMBL/GenBank/DDBJ databases">
        <authorList>
            <person name="Kim S.-J."/>
            <person name="Jung G.-Y."/>
        </authorList>
    </citation>
    <scope>NUCLEOTIDE SEQUENCE [LARGE SCALE GENOMIC DNA]</scope>
    <source>
        <strain evidence="7">GY_H</strain>
    </source>
</reference>
<dbReference type="AlphaFoldDB" id="A0A371B413"/>
<name>A0A371B413_9BRAD</name>
<evidence type="ECO:0000256" key="2">
    <source>
        <dbReference type="ARBA" id="ARBA00022475"/>
    </source>
</evidence>
<gene>
    <name evidence="6" type="ORF">DXH78_17260</name>
</gene>
<evidence type="ECO:0000256" key="5">
    <source>
        <dbReference type="ARBA" id="ARBA00023136"/>
    </source>
</evidence>
<evidence type="ECO:0000256" key="3">
    <source>
        <dbReference type="ARBA" id="ARBA00022676"/>
    </source>
</evidence>
<comment type="subcellular location">
    <subcellularLocation>
        <location evidence="1">Cell membrane</location>
    </subcellularLocation>
</comment>
<keyword evidence="3" id="KW-0328">Glycosyltransferase</keyword>
<keyword evidence="5" id="KW-0472">Membrane</keyword>
<evidence type="ECO:0000256" key="1">
    <source>
        <dbReference type="ARBA" id="ARBA00004236"/>
    </source>
</evidence>
<organism evidence="6 7">
    <name type="scientific">Undibacter mobilis</name>
    <dbReference type="NCBI Taxonomy" id="2292256"/>
    <lineage>
        <taxon>Bacteria</taxon>
        <taxon>Pseudomonadati</taxon>
        <taxon>Pseudomonadota</taxon>
        <taxon>Alphaproteobacteria</taxon>
        <taxon>Hyphomicrobiales</taxon>
        <taxon>Nitrobacteraceae</taxon>
        <taxon>Undibacter</taxon>
    </lineage>
</organism>
<dbReference type="GO" id="GO:0016757">
    <property type="term" value="F:glycosyltransferase activity"/>
    <property type="evidence" value="ECO:0007669"/>
    <property type="project" value="UniProtKB-KW"/>
</dbReference>
<protein>
    <submittedName>
        <fullName evidence="6">Glycosyl transferase</fullName>
    </submittedName>
</protein>
<keyword evidence="4 6" id="KW-0808">Transferase</keyword>
<evidence type="ECO:0000256" key="4">
    <source>
        <dbReference type="ARBA" id="ARBA00022679"/>
    </source>
</evidence>
<dbReference type="Proteomes" id="UP000263993">
    <property type="component" value="Unassembled WGS sequence"/>
</dbReference>
<dbReference type="EMBL" id="QRGO01000002">
    <property type="protein sequence ID" value="RDV02328.1"/>
    <property type="molecule type" value="Genomic_DNA"/>
</dbReference>
<dbReference type="RefSeq" id="WP_115518449.1">
    <property type="nucleotide sequence ID" value="NZ_QRGO01000002.1"/>
</dbReference>
<accession>A0A371B413</accession>
<keyword evidence="7" id="KW-1185">Reference proteome</keyword>
<dbReference type="InterPro" id="IPR029044">
    <property type="entry name" value="Nucleotide-diphossugar_trans"/>
</dbReference>
<sequence>MLSVIVATHESERALVPTLSALVPGAMSGLVSEVVVADAGSKDATAEVADIAGCRFIASGAPLGERLRTAALSTRTPWLMFLRAGVVLDADWTAASETFMQTASFNEAAPRAAVFRAAATTSAQPGFGDVIALVRAVFAGRRPSPDQGLVVARNLYDAVGGHPAHADAEAALLGQLGRKVALLGAGARRVI</sequence>
<keyword evidence="2" id="KW-1003">Cell membrane</keyword>
<dbReference type="SUPFAM" id="SSF53448">
    <property type="entry name" value="Nucleotide-diphospho-sugar transferases"/>
    <property type="match status" value="1"/>
</dbReference>